<dbReference type="KEGG" id="pcy:PCYB_008010"/>
<gene>
    <name evidence="1" type="ORF">PCYB_008010</name>
</gene>
<reference evidence="1 2" key="1">
    <citation type="journal article" date="2012" name="Nat. Genet.">
        <title>Plasmodium cynomolgi genome sequences provide insight into Plasmodium vivax and the monkey malaria clade.</title>
        <authorList>
            <person name="Tachibana S."/>
            <person name="Sullivan S.A."/>
            <person name="Kawai S."/>
            <person name="Nakamura S."/>
            <person name="Kim H.R."/>
            <person name="Goto N."/>
            <person name="Arisue N."/>
            <person name="Palacpac N.M.Q."/>
            <person name="Honma H."/>
            <person name="Yagi M."/>
            <person name="Tougan T."/>
            <person name="Katakai Y."/>
            <person name="Kaneko O."/>
            <person name="Mita T."/>
            <person name="Kita K."/>
            <person name="Yasutomi Y."/>
            <person name="Sutton P.L."/>
            <person name="Shakhbatyan R."/>
            <person name="Horii T."/>
            <person name="Yasunaga T."/>
            <person name="Barnwell J.W."/>
            <person name="Escalante A.A."/>
            <person name="Carlton J.M."/>
            <person name="Tanabe K."/>
        </authorList>
    </citation>
    <scope>NUCLEOTIDE SEQUENCE [LARGE SCALE GENOMIC DNA]</scope>
    <source>
        <strain evidence="1 2">B</strain>
    </source>
</reference>
<dbReference type="GeneID" id="14696594"/>
<dbReference type="Pfam" id="PF05795">
    <property type="entry name" value="Plasmodium_Vir"/>
    <property type="match status" value="1"/>
</dbReference>
<keyword evidence="2" id="KW-1185">Reference proteome</keyword>
<dbReference type="VEuPathDB" id="PlasmoDB:PCYB_008010"/>
<evidence type="ECO:0000313" key="1">
    <source>
        <dbReference type="EMBL" id="GAB70052.1"/>
    </source>
</evidence>
<proteinExistence type="predicted"/>
<dbReference type="InterPro" id="IPR008780">
    <property type="entry name" value="Plasmodium_Vir"/>
</dbReference>
<dbReference type="AlphaFoldDB" id="K6VKT8"/>
<accession>K6VKT8</accession>
<sequence>MKKICRKILRYLYYYSLSHITKPEYDVCILLNYWVYSKLHKVFPRRKHNFIIQILAKVQMLWNDVVYKHPYKYYYNICKPDMSITNEDWRKRKELYDNYVDYNDLRYLANLDQNKCTYDEKIEKILSLYGYFKDKCINNDHECPDVIKKYEEKDIVSELKKLSCQSKIDGRTVSIVENNFLSEHTEHANDLEDNLALDIASHITDVSNTQLVSENSGTGTKVTHTILGGAPVLLTASILYKVCIYFVTIYHYSTNL</sequence>
<organism evidence="1 2">
    <name type="scientific">Plasmodium cynomolgi (strain B)</name>
    <dbReference type="NCBI Taxonomy" id="1120755"/>
    <lineage>
        <taxon>Eukaryota</taxon>
        <taxon>Sar</taxon>
        <taxon>Alveolata</taxon>
        <taxon>Apicomplexa</taxon>
        <taxon>Aconoidasida</taxon>
        <taxon>Haemosporida</taxon>
        <taxon>Plasmodiidae</taxon>
        <taxon>Plasmodium</taxon>
        <taxon>Plasmodium (Plasmodium)</taxon>
    </lineage>
</organism>
<dbReference type="Proteomes" id="UP000006319">
    <property type="component" value="Unassembled WGS sequence"/>
</dbReference>
<evidence type="ECO:0000313" key="2">
    <source>
        <dbReference type="Proteomes" id="UP000006319"/>
    </source>
</evidence>
<name>K6VKT8_PLACD</name>
<dbReference type="EMBL" id="DF158652">
    <property type="protein sequence ID" value="GAB70052.1"/>
    <property type="molecule type" value="Genomic_DNA"/>
</dbReference>
<dbReference type="OMA" id="CINNDHE"/>
<evidence type="ECO:0008006" key="3">
    <source>
        <dbReference type="Google" id="ProtNLM"/>
    </source>
</evidence>
<dbReference type="PhylomeDB" id="K6VKT8"/>
<protein>
    <recommendedName>
        <fullName evidence="3">CYIR protein</fullName>
    </recommendedName>
</protein>
<dbReference type="RefSeq" id="XP_004228270.1">
    <property type="nucleotide sequence ID" value="XM_004228222.1"/>
</dbReference>